<keyword evidence="10 15" id="KW-0460">Magnesium</keyword>
<feature type="domain" description="TRNA-binding" evidence="17">
    <location>
        <begin position="39"/>
        <end position="150"/>
    </location>
</feature>
<name>A0AAX2A803_9BACT</name>
<feature type="binding site" evidence="15">
    <location>
        <position position="445"/>
    </location>
    <ligand>
        <name>Mg(2+)</name>
        <dbReference type="ChEBI" id="CHEBI:18420"/>
        <note>shared with alpha subunit</note>
    </ligand>
</feature>
<comment type="subcellular location">
    <subcellularLocation>
        <location evidence="1 15">Cytoplasm</location>
    </subcellularLocation>
</comment>
<dbReference type="Gene3D" id="2.40.50.140">
    <property type="entry name" value="Nucleic acid-binding proteins"/>
    <property type="match status" value="1"/>
</dbReference>
<dbReference type="CDD" id="cd00769">
    <property type="entry name" value="PheRS_beta_core"/>
    <property type="match status" value="1"/>
</dbReference>
<dbReference type="InterPro" id="IPR012340">
    <property type="entry name" value="NA-bd_OB-fold"/>
</dbReference>
<feature type="binding site" evidence="15">
    <location>
        <position position="448"/>
    </location>
    <ligand>
        <name>Mg(2+)</name>
        <dbReference type="ChEBI" id="CHEBI:18420"/>
        <note>shared with alpha subunit</note>
    </ligand>
</feature>
<dbReference type="SUPFAM" id="SSF56037">
    <property type="entry name" value="PheT/TilS domain"/>
    <property type="match status" value="1"/>
</dbReference>
<reference evidence="20 22" key="2">
    <citation type="submission" date="2018-07" db="EMBL/GenBank/DDBJ databases">
        <title>Complete genome of the Arcobacter bivalviorum type strain LMG 26154.</title>
        <authorList>
            <person name="Miller W.G."/>
            <person name="Yee E."/>
            <person name="Bono J.L."/>
        </authorList>
    </citation>
    <scope>NUCLEOTIDE SEQUENCE [LARGE SCALE GENOMIC DNA]</scope>
    <source>
        <strain evidence="20 22">LMG 26154</strain>
    </source>
</reference>
<comment type="similarity">
    <text evidence="2 15">Belongs to the phenylalanyl-tRNA synthetase beta subunit family. Type 1 subfamily.</text>
</comment>
<evidence type="ECO:0000259" key="18">
    <source>
        <dbReference type="PROSITE" id="PS51447"/>
    </source>
</evidence>
<dbReference type="InterPro" id="IPR041616">
    <property type="entry name" value="PheRS_beta_core"/>
</dbReference>
<dbReference type="SUPFAM" id="SSF55681">
    <property type="entry name" value="Class II aaRS and biotin synthetases"/>
    <property type="match status" value="1"/>
</dbReference>
<dbReference type="GO" id="GO:0004826">
    <property type="term" value="F:phenylalanine-tRNA ligase activity"/>
    <property type="evidence" value="ECO:0007669"/>
    <property type="project" value="UniProtKB-UniRule"/>
</dbReference>
<dbReference type="SMART" id="SM00874">
    <property type="entry name" value="B5"/>
    <property type="match status" value="1"/>
</dbReference>
<keyword evidence="7 15" id="KW-0479">Metal-binding</keyword>
<dbReference type="NCBIfam" id="TIGR00472">
    <property type="entry name" value="pheT_bact"/>
    <property type="match status" value="1"/>
</dbReference>
<keyword evidence="4 15" id="KW-0963">Cytoplasm</keyword>
<dbReference type="Proteomes" id="UP000289193">
    <property type="component" value="Unassembled WGS sequence"/>
</dbReference>
<dbReference type="Gene3D" id="3.30.56.10">
    <property type="match status" value="2"/>
</dbReference>
<dbReference type="EC" id="6.1.1.20" evidence="15"/>
<evidence type="ECO:0000313" key="21">
    <source>
        <dbReference type="EMBL" id="RXK10203.1"/>
    </source>
</evidence>
<dbReference type="CDD" id="cd02796">
    <property type="entry name" value="tRNA_bind_bactPheRS"/>
    <property type="match status" value="1"/>
</dbReference>
<comment type="cofactor">
    <cofactor evidence="15">
        <name>Mg(2+)</name>
        <dbReference type="ChEBI" id="CHEBI:18420"/>
    </cofactor>
    <text evidence="15">Binds 2 magnesium ions per tetramer.</text>
</comment>
<dbReference type="GO" id="GO:0005524">
    <property type="term" value="F:ATP binding"/>
    <property type="evidence" value="ECO:0007669"/>
    <property type="project" value="UniProtKB-UniRule"/>
</dbReference>
<dbReference type="InterPro" id="IPR036690">
    <property type="entry name" value="Fdx_antiC-bd_sf"/>
</dbReference>
<evidence type="ECO:0000256" key="9">
    <source>
        <dbReference type="ARBA" id="ARBA00022840"/>
    </source>
</evidence>
<dbReference type="FunFam" id="2.40.50.140:FF:000045">
    <property type="entry name" value="Phenylalanine--tRNA ligase beta subunit"/>
    <property type="match status" value="1"/>
</dbReference>
<dbReference type="Gene3D" id="3.30.930.10">
    <property type="entry name" value="Bira Bifunctional Protein, Domain 2"/>
    <property type="match status" value="1"/>
</dbReference>
<feature type="binding site" evidence="15">
    <location>
        <position position="439"/>
    </location>
    <ligand>
        <name>Mg(2+)</name>
        <dbReference type="ChEBI" id="CHEBI:18420"/>
        <note>shared with alpha subunit</note>
    </ligand>
</feature>
<evidence type="ECO:0000256" key="3">
    <source>
        <dbReference type="ARBA" id="ARBA00011209"/>
    </source>
</evidence>
<dbReference type="InterPro" id="IPR005147">
    <property type="entry name" value="tRNA_synthase_B5-dom"/>
</dbReference>
<dbReference type="GO" id="GO:0000049">
    <property type="term" value="F:tRNA binding"/>
    <property type="evidence" value="ECO:0007669"/>
    <property type="project" value="UniProtKB-UniRule"/>
</dbReference>
<dbReference type="NCBIfam" id="NF045760">
    <property type="entry name" value="YtpR"/>
    <property type="match status" value="1"/>
</dbReference>
<dbReference type="InterPro" id="IPR005121">
    <property type="entry name" value="Fdx_antiC-bd"/>
</dbReference>
<evidence type="ECO:0000313" key="20">
    <source>
        <dbReference type="EMBL" id="AXH13189.1"/>
    </source>
</evidence>
<evidence type="ECO:0000259" key="17">
    <source>
        <dbReference type="PROSITE" id="PS50886"/>
    </source>
</evidence>
<dbReference type="PANTHER" id="PTHR10947">
    <property type="entry name" value="PHENYLALANYL-TRNA SYNTHETASE BETA CHAIN AND LEUCINE-RICH REPEAT-CONTAINING PROTEIN 47"/>
    <property type="match status" value="1"/>
</dbReference>
<dbReference type="EMBL" id="CP031217">
    <property type="protein sequence ID" value="AXH13189.1"/>
    <property type="molecule type" value="Genomic_DNA"/>
</dbReference>
<evidence type="ECO:0000256" key="16">
    <source>
        <dbReference type="PROSITE-ProRule" id="PRU00209"/>
    </source>
</evidence>
<keyword evidence="23" id="KW-1185">Reference proteome</keyword>
<feature type="domain" description="FDX-ACB" evidence="18">
    <location>
        <begin position="681"/>
        <end position="773"/>
    </location>
</feature>
<accession>A0AAX2A803</accession>
<dbReference type="GO" id="GO:0009328">
    <property type="term" value="C:phenylalanine-tRNA ligase complex"/>
    <property type="evidence" value="ECO:0007669"/>
    <property type="project" value="TreeGrafter"/>
</dbReference>
<evidence type="ECO:0000256" key="12">
    <source>
        <dbReference type="ARBA" id="ARBA00022917"/>
    </source>
</evidence>
<dbReference type="PROSITE" id="PS51483">
    <property type="entry name" value="B5"/>
    <property type="match status" value="1"/>
</dbReference>
<evidence type="ECO:0000313" key="23">
    <source>
        <dbReference type="Proteomes" id="UP000289193"/>
    </source>
</evidence>
<dbReference type="InterPro" id="IPR033714">
    <property type="entry name" value="tRNA_bind_bactPheRS"/>
</dbReference>
<organism evidence="21 23">
    <name type="scientific">Halarcobacter bivalviorum</name>
    <dbReference type="NCBI Taxonomy" id="663364"/>
    <lineage>
        <taxon>Bacteria</taxon>
        <taxon>Pseudomonadati</taxon>
        <taxon>Campylobacterota</taxon>
        <taxon>Epsilonproteobacteria</taxon>
        <taxon>Campylobacterales</taxon>
        <taxon>Arcobacteraceae</taxon>
        <taxon>Halarcobacter</taxon>
    </lineage>
</organism>
<dbReference type="GO" id="GO:0000287">
    <property type="term" value="F:magnesium ion binding"/>
    <property type="evidence" value="ECO:0007669"/>
    <property type="project" value="UniProtKB-UniRule"/>
</dbReference>
<dbReference type="Proteomes" id="UP000253850">
    <property type="component" value="Chromosome"/>
</dbReference>
<dbReference type="SUPFAM" id="SSF50249">
    <property type="entry name" value="Nucleic acid-binding proteins"/>
    <property type="match status" value="1"/>
</dbReference>
<dbReference type="InterPro" id="IPR045060">
    <property type="entry name" value="Phe-tRNA-ligase_IIc_bsu"/>
</dbReference>
<dbReference type="SMART" id="SM00896">
    <property type="entry name" value="FDX-ACB"/>
    <property type="match status" value="1"/>
</dbReference>
<dbReference type="InterPro" id="IPR005146">
    <property type="entry name" value="B3/B4_tRNA-bd"/>
</dbReference>
<evidence type="ECO:0000256" key="4">
    <source>
        <dbReference type="ARBA" id="ARBA00022490"/>
    </source>
</evidence>
<dbReference type="Gene3D" id="3.30.70.380">
    <property type="entry name" value="Ferrodoxin-fold anticodon-binding domain"/>
    <property type="match status" value="1"/>
</dbReference>
<feature type="domain" description="B5" evidence="19">
    <location>
        <begin position="385"/>
        <end position="461"/>
    </location>
</feature>
<comment type="catalytic activity">
    <reaction evidence="14 15">
        <text>tRNA(Phe) + L-phenylalanine + ATP = L-phenylalanyl-tRNA(Phe) + AMP + diphosphate + H(+)</text>
        <dbReference type="Rhea" id="RHEA:19413"/>
        <dbReference type="Rhea" id="RHEA-COMP:9668"/>
        <dbReference type="Rhea" id="RHEA-COMP:9699"/>
        <dbReference type="ChEBI" id="CHEBI:15378"/>
        <dbReference type="ChEBI" id="CHEBI:30616"/>
        <dbReference type="ChEBI" id="CHEBI:33019"/>
        <dbReference type="ChEBI" id="CHEBI:58095"/>
        <dbReference type="ChEBI" id="CHEBI:78442"/>
        <dbReference type="ChEBI" id="CHEBI:78531"/>
        <dbReference type="ChEBI" id="CHEBI:456215"/>
        <dbReference type="EC" id="6.1.1.20"/>
    </reaction>
</comment>
<dbReference type="EMBL" id="PDKM01000003">
    <property type="protein sequence ID" value="RXK10203.1"/>
    <property type="molecule type" value="Genomic_DNA"/>
</dbReference>
<dbReference type="InterPro" id="IPR045864">
    <property type="entry name" value="aa-tRNA-synth_II/BPL/LPL"/>
</dbReference>
<keyword evidence="5 16" id="KW-0820">tRNA-binding</keyword>
<evidence type="ECO:0000256" key="11">
    <source>
        <dbReference type="ARBA" id="ARBA00022884"/>
    </source>
</evidence>
<protein>
    <recommendedName>
        <fullName evidence="15">Phenylalanine--tRNA ligase beta subunit</fullName>
        <ecNumber evidence="15">6.1.1.20</ecNumber>
    </recommendedName>
    <alternativeName>
        <fullName evidence="15">Phenylalanyl-tRNA synthetase beta subunit</fullName>
        <shortName evidence="15">PheRS</shortName>
    </alternativeName>
</protein>
<dbReference type="KEGG" id="hbv:ABIV_2214"/>
<evidence type="ECO:0000256" key="13">
    <source>
        <dbReference type="ARBA" id="ARBA00023146"/>
    </source>
</evidence>
<keyword evidence="9 15" id="KW-0067">ATP-binding</keyword>
<feature type="binding site" evidence="15">
    <location>
        <position position="449"/>
    </location>
    <ligand>
        <name>Mg(2+)</name>
        <dbReference type="ChEBI" id="CHEBI:18420"/>
        <note>shared with alpha subunit</note>
    </ligand>
</feature>
<evidence type="ECO:0000256" key="7">
    <source>
        <dbReference type="ARBA" id="ARBA00022723"/>
    </source>
</evidence>
<reference evidence="21 23" key="1">
    <citation type="submission" date="2017-10" db="EMBL/GenBank/DDBJ databases">
        <title>Genomics of the genus Arcobacter.</title>
        <authorList>
            <person name="Perez-Cataluna A."/>
            <person name="Figueras M.J."/>
        </authorList>
    </citation>
    <scope>NUCLEOTIDE SEQUENCE [LARGE SCALE GENOMIC DNA]</scope>
    <source>
        <strain evidence="21 23">CECT 7835</strain>
    </source>
</reference>
<keyword evidence="12 15" id="KW-0648">Protein biosynthesis</keyword>
<evidence type="ECO:0000256" key="6">
    <source>
        <dbReference type="ARBA" id="ARBA00022598"/>
    </source>
</evidence>
<evidence type="ECO:0000313" key="22">
    <source>
        <dbReference type="Proteomes" id="UP000253850"/>
    </source>
</evidence>
<dbReference type="InterPro" id="IPR002547">
    <property type="entry name" value="tRNA-bd_dom"/>
</dbReference>
<evidence type="ECO:0000256" key="5">
    <source>
        <dbReference type="ARBA" id="ARBA00022555"/>
    </source>
</evidence>
<gene>
    <name evidence="15 20" type="primary">pheT</name>
    <name evidence="20" type="ORF">ABIV_2214</name>
    <name evidence="21" type="ORF">CRV05_07430</name>
</gene>
<dbReference type="GO" id="GO:0006432">
    <property type="term" value="P:phenylalanyl-tRNA aminoacylation"/>
    <property type="evidence" value="ECO:0007669"/>
    <property type="project" value="UniProtKB-UniRule"/>
</dbReference>
<evidence type="ECO:0000259" key="19">
    <source>
        <dbReference type="PROSITE" id="PS51483"/>
    </source>
</evidence>
<keyword evidence="13 15" id="KW-0030">Aminoacyl-tRNA synthetase</keyword>
<evidence type="ECO:0000256" key="1">
    <source>
        <dbReference type="ARBA" id="ARBA00004496"/>
    </source>
</evidence>
<evidence type="ECO:0000256" key="10">
    <source>
        <dbReference type="ARBA" id="ARBA00022842"/>
    </source>
</evidence>
<dbReference type="PROSITE" id="PS50886">
    <property type="entry name" value="TRBD"/>
    <property type="match status" value="1"/>
</dbReference>
<evidence type="ECO:0000256" key="8">
    <source>
        <dbReference type="ARBA" id="ARBA00022741"/>
    </source>
</evidence>
<evidence type="ECO:0000256" key="2">
    <source>
        <dbReference type="ARBA" id="ARBA00008653"/>
    </source>
</evidence>
<dbReference type="Pfam" id="PF01588">
    <property type="entry name" value="tRNA_bind"/>
    <property type="match status" value="1"/>
</dbReference>
<dbReference type="SUPFAM" id="SSF46955">
    <property type="entry name" value="Putative DNA-binding domain"/>
    <property type="match status" value="1"/>
</dbReference>
<comment type="subunit">
    <text evidence="3 15">Tetramer of two alpha and two beta subunits.</text>
</comment>
<dbReference type="HAMAP" id="MF_00283">
    <property type="entry name" value="Phe_tRNA_synth_beta1"/>
    <property type="match status" value="1"/>
</dbReference>
<dbReference type="InterPro" id="IPR004532">
    <property type="entry name" value="Phe-tRNA-ligase_IIc_bsu_bact"/>
</dbReference>
<dbReference type="PROSITE" id="PS51447">
    <property type="entry name" value="FDX_ACB"/>
    <property type="match status" value="1"/>
</dbReference>
<dbReference type="InterPro" id="IPR009061">
    <property type="entry name" value="DNA-bd_dom_put_sf"/>
</dbReference>
<keyword evidence="11 16" id="KW-0694">RNA-binding</keyword>
<evidence type="ECO:0000256" key="14">
    <source>
        <dbReference type="ARBA" id="ARBA00049255"/>
    </source>
</evidence>
<dbReference type="AlphaFoldDB" id="A0AAX2A803"/>
<dbReference type="Pfam" id="PF03484">
    <property type="entry name" value="B5"/>
    <property type="match status" value="1"/>
</dbReference>
<proteinExistence type="inferred from homology"/>
<dbReference type="Pfam" id="PF03147">
    <property type="entry name" value="FDX-ACB"/>
    <property type="match status" value="1"/>
</dbReference>
<sequence>MIITRSWIQEYIDISKISTEDICKTFNSIGLEVDSVEKQRIAPKVVVGKVLEKEKHPDADKLNVCQVDIGTEVVQIVCGAKNVAAGQFVPVAVVGCNLGEDFKIKKAKLRGLESNGMICSSTELGLAKLNDGILELDESIGKLEIGKELSEYPALNDDIIEIELTANRGDCLSINGVARELSAFYSIPFKEQEFKINYNDLGIGQVLEVESLSTIESKYIYTVINSENFSLPVLQRLRVGTIDKFKENDLVDTLSYITHSTGVILNAYAKKDAEDIKGLATIHIQKDKQGFDVIIGEKKLSTVGVEHSEVEKDTNNEYIIEASYINPELLSKKVFETKKETGEIYYRSSRGSEPDIELGMKSFCSLISQYGAEVYNGNEALIDYEEKITIDASVNKINAIIGENIEKVKIDKILSDLGFEVKDNSTDVLSIKVPHYRHDIKNIADVTEEVVRIIGIDNIKAKPLAIDEVNRVNKTSIDLIKKNKLRAKAIENGFFETVTYVFSDRDKLTKYSLPTVQEGLDLLNPIVKELDTFRTTISLNLIEACANNAKLGFKAAAFFEIGKIFNMKREEKTVVSFVFSGQKELEEISNAGKPENIDFFNFAKRVLNSVGKFDLEPMKKISNDLIHPYQSADIIIDGKVAGYISKLHPSVANEYDLSDTFIAEIDFDSISNDLIKVDSYSKFQASRKDLSLIVPKDMEFNKIKEVINSLDNKNIKQYNLIDIYTDEKLGDNESLTIRFILQNNEKTLEEEDITSTMSSILEALKEKLNIELR</sequence>
<dbReference type="SMART" id="SM00873">
    <property type="entry name" value="B3_4"/>
    <property type="match status" value="1"/>
</dbReference>
<dbReference type="SUPFAM" id="SSF54991">
    <property type="entry name" value="Anticodon-binding domain of PheRS"/>
    <property type="match status" value="1"/>
</dbReference>
<dbReference type="PANTHER" id="PTHR10947:SF0">
    <property type="entry name" value="PHENYLALANINE--TRNA LIGASE BETA SUBUNIT"/>
    <property type="match status" value="1"/>
</dbReference>
<evidence type="ECO:0000256" key="15">
    <source>
        <dbReference type="HAMAP-Rule" id="MF_00283"/>
    </source>
</evidence>
<keyword evidence="6 15" id="KW-0436">Ligase</keyword>
<dbReference type="Pfam" id="PF17759">
    <property type="entry name" value="tRNA_synthFbeta"/>
    <property type="match status" value="1"/>
</dbReference>
<keyword evidence="8 15" id="KW-0547">Nucleotide-binding</keyword>
<dbReference type="RefSeq" id="WP_114839978.1">
    <property type="nucleotide sequence ID" value="NZ_CP031217.1"/>
</dbReference>